<dbReference type="Gene3D" id="2.60.40.10">
    <property type="entry name" value="Immunoglobulins"/>
    <property type="match status" value="1"/>
</dbReference>
<accession>A0AB36BZF0</accession>
<dbReference type="InterPro" id="IPR035080">
    <property type="entry name" value="Lact_bio_phlase-like_N"/>
</dbReference>
<evidence type="ECO:0000259" key="1">
    <source>
        <dbReference type="Pfam" id="PF09508"/>
    </source>
</evidence>
<organism evidence="2 3">
    <name type="scientific">Bifidobacterium bifidum</name>
    <dbReference type="NCBI Taxonomy" id="1681"/>
    <lineage>
        <taxon>Bacteria</taxon>
        <taxon>Bacillati</taxon>
        <taxon>Actinomycetota</taxon>
        <taxon>Actinomycetes</taxon>
        <taxon>Bifidobacteriales</taxon>
        <taxon>Bifidobacteriaceae</taxon>
        <taxon>Bifidobacterium</taxon>
    </lineage>
</organism>
<reference evidence="2 3" key="1">
    <citation type="submission" date="2020-02" db="EMBL/GenBank/DDBJ databases">
        <title>Antibiotic susceptibility profiles of lactic acid bacteria isolated from the human vagina and genetic basis of atypical resistances.</title>
        <authorList>
            <person name="Sirichoat A."/>
            <person name="Florez A.B."/>
            <person name="Vazquez L."/>
            <person name="Buppasiri P."/>
            <person name="Panya M."/>
            <person name="Lulitanond V."/>
            <person name="Mayo B."/>
        </authorList>
    </citation>
    <scope>NUCLEOTIDE SEQUENCE [LARGE SCALE GENOMIC DNA]</scope>
    <source>
        <strain evidence="2 3">VA07-1AN</strain>
    </source>
</reference>
<name>A0AB36BZF0_BIFBI</name>
<comment type="caution">
    <text evidence="2">The sequence shown here is derived from an EMBL/GenBank/DDBJ whole genome shotgun (WGS) entry which is preliminary data.</text>
</comment>
<proteinExistence type="predicted"/>
<sequence length="187" mass="21249">MSTSGRFTIPSESNFAEKTAELARLWGADAVRNSDGTQLDDEVVALGMKVYTAYFPTRAHNEWITLHMDETPQVYLLSKRALAESDTVDVSLMDGFFEEQLKPNFDADPHKYWEVVDRSTGAVVPTEQWTVDAEAGVVHVFGAELMHEYTVSFLAYIIWDPVEMYNHLTNGWGDKEHEIPFDIYHPA</sequence>
<evidence type="ECO:0000313" key="3">
    <source>
        <dbReference type="Proteomes" id="UP000488776"/>
    </source>
</evidence>
<protein>
    <submittedName>
        <fullName evidence="2">1,3-beta-galactosyl-N-acetylhexosamine phosphorylase</fullName>
    </submittedName>
</protein>
<evidence type="ECO:0000313" key="2">
    <source>
        <dbReference type="EMBL" id="NGG36510.1"/>
    </source>
</evidence>
<dbReference type="GO" id="GO:0005975">
    <property type="term" value="P:carbohydrate metabolic process"/>
    <property type="evidence" value="ECO:0007669"/>
    <property type="project" value="UniProtKB-ARBA"/>
</dbReference>
<gene>
    <name evidence="2" type="ORF">G5T23_05600</name>
</gene>
<dbReference type="Proteomes" id="UP000488776">
    <property type="component" value="Unassembled WGS sequence"/>
</dbReference>
<feature type="domain" description="Lacto-N-biose phosphorylase-like N-terminal TIM barrel" evidence="1">
    <location>
        <begin position="5"/>
        <end position="186"/>
    </location>
</feature>
<dbReference type="Pfam" id="PF09508">
    <property type="entry name" value="Lact_bio_phlase"/>
    <property type="match status" value="1"/>
</dbReference>
<dbReference type="RefSeq" id="WP_277394922.1">
    <property type="nucleotide sequence ID" value="NZ_JAAJBJ010000005.1"/>
</dbReference>
<dbReference type="AlphaFoldDB" id="A0AB36BZF0"/>
<dbReference type="EMBL" id="JAAJBJ010000005">
    <property type="protein sequence ID" value="NGG36510.1"/>
    <property type="molecule type" value="Genomic_DNA"/>
</dbReference>
<dbReference type="InterPro" id="IPR013783">
    <property type="entry name" value="Ig-like_fold"/>
</dbReference>
<feature type="non-terminal residue" evidence="2">
    <location>
        <position position="187"/>
    </location>
</feature>